<dbReference type="InterPro" id="IPR036047">
    <property type="entry name" value="F-box-like_dom_sf"/>
</dbReference>
<dbReference type="InParanoid" id="A0A6P9A7I9"/>
<dbReference type="RefSeq" id="XP_034252316.1">
    <property type="nucleotide sequence ID" value="XM_034396425.1"/>
</dbReference>
<gene>
    <name evidence="3" type="primary">LOC117651886</name>
</gene>
<evidence type="ECO:0000313" key="2">
    <source>
        <dbReference type="Proteomes" id="UP000515158"/>
    </source>
</evidence>
<dbReference type="InterPro" id="IPR001810">
    <property type="entry name" value="F-box_dom"/>
</dbReference>
<evidence type="ECO:0000313" key="3">
    <source>
        <dbReference type="RefSeq" id="XP_034252316.1"/>
    </source>
</evidence>
<dbReference type="AlphaFoldDB" id="A0A6P9A7I9"/>
<dbReference type="PROSITE" id="PS50181">
    <property type="entry name" value="FBOX"/>
    <property type="match status" value="1"/>
</dbReference>
<sequence length="406" mass="45107">MPERRSSPLESLPPEVLHEVLSYVPTEQFLQLRLLSHCWSRLVLQASFWRRRRLHVPPGSDKPPYPGILRLAPALGTLVMQMMPASKPLPGLLCLKALARGRCQIRFLDLWFTASTTSNRLLSRVLRNRRSSLQELHIFISGCASTSNLLTALEAVDALEALHTLKLQVMSRKALDFTFKNLRLKSLQVLDYEDHAEKMARDLLRLGRDTLLEFGLESTGNLAALKPEIAQCSKIAALAVDCCEDLAEVVPLLPALERVTIKTTSTAAVAWLERARRDGFSGKVHMEVTTYDDRSFQSLVDMGPGLRGVHSVAVSPSVWALFLERARLAVPPALVAECLQLLPAAQSVVLDVDTDWHGVLLAWSPTLVPSLRSLSIFVPDPPNSPARLQLAHKLRTLRPGLVVKFL</sequence>
<dbReference type="SMART" id="SM00256">
    <property type="entry name" value="FBOX"/>
    <property type="match status" value="1"/>
</dbReference>
<reference evidence="3" key="1">
    <citation type="submission" date="2025-08" db="UniProtKB">
        <authorList>
            <consortium name="RefSeq"/>
        </authorList>
    </citation>
    <scope>IDENTIFICATION</scope>
    <source>
        <tissue evidence="3">Total insect</tissue>
    </source>
</reference>
<accession>A0A6P9A7I9</accession>
<evidence type="ECO:0000259" key="1">
    <source>
        <dbReference type="PROSITE" id="PS50181"/>
    </source>
</evidence>
<dbReference type="Proteomes" id="UP000515158">
    <property type="component" value="Unplaced"/>
</dbReference>
<name>A0A6P9A7I9_THRPL</name>
<dbReference type="SUPFAM" id="SSF81383">
    <property type="entry name" value="F-box domain"/>
    <property type="match status" value="1"/>
</dbReference>
<organism evidence="3">
    <name type="scientific">Thrips palmi</name>
    <name type="common">Melon thrips</name>
    <dbReference type="NCBI Taxonomy" id="161013"/>
    <lineage>
        <taxon>Eukaryota</taxon>
        <taxon>Metazoa</taxon>
        <taxon>Ecdysozoa</taxon>
        <taxon>Arthropoda</taxon>
        <taxon>Hexapoda</taxon>
        <taxon>Insecta</taxon>
        <taxon>Pterygota</taxon>
        <taxon>Neoptera</taxon>
        <taxon>Paraneoptera</taxon>
        <taxon>Thysanoptera</taxon>
        <taxon>Terebrantia</taxon>
        <taxon>Thripoidea</taxon>
        <taxon>Thripidae</taxon>
        <taxon>Thrips</taxon>
    </lineage>
</organism>
<proteinExistence type="predicted"/>
<feature type="domain" description="F-box" evidence="1">
    <location>
        <begin position="6"/>
        <end position="52"/>
    </location>
</feature>
<dbReference type="KEGG" id="tpal:117651886"/>
<protein>
    <submittedName>
        <fullName evidence="3">Uncharacterized protein LOC117651886</fullName>
    </submittedName>
</protein>
<dbReference type="GeneID" id="117651886"/>
<dbReference type="Gene3D" id="1.20.1280.50">
    <property type="match status" value="1"/>
</dbReference>
<dbReference type="Pfam" id="PF00646">
    <property type="entry name" value="F-box"/>
    <property type="match status" value="1"/>
</dbReference>
<keyword evidence="2" id="KW-1185">Reference proteome</keyword>